<organism evidence="1 2">
    <name type="scientific">Salmonella enterica I</name>
    <dbReference type="NCBI Taxonomy" id="59201"/>
    <lineage>
        <taxon>Bacteria</taxon>
        <taxon>Pseudomonadati</taxon>
        <taxon>Pseudomonadota</taxon>
        <taxon>Gammaproteobacteria</taxon>
        <taxon>Enterobacterales</taxon>
        <taxon>Enterobacteriaceae</taxon>
        <taxon>Salmonella</taxon>
    </lineage>
</organism>
<accession>A0A379WT96</accession>
<dbReference type="EMBL" id="UGXT01000002">
    <property type="protein sequence ID" value="SUH36848.1"/>
    <property type="molecule type" value="Genomic_DNA"/>
</dbReference>
<evidence type="ECO:0000313" key="1">
    <source>
        <dbReference type="EMBL" id="SUH36848.1"/>
    </source>
</evidence>
<name>A0A379WT96_SALET</name>
<gene>
    <name evidence="1" type="ORF">NCTC8261_03126</name>
</gene>
<dbReference type="AlphaFoldDB" id="A0A379WT96"/>
<dbReference type="Proteomes" id="UP000254712">
    <property type="component" value="Unassembled WGS sequence"/>
</dbReference>
<protein>
    <submittedName>
        <fullName evidence="1">Uncharacterized protein</fullName>
    </submittedName>
</protein>
<evidence type="ECO:0000313" key="2">
    <source>
        <dbReference type="Proteomes" id="UP000254712"/>
    </source>
</evidence>
<sequence>MGACNNVCGGKRVVMGFWCLESKGDTKMNFSKINCPTNRLQVTILHEKEVLTGIGDAIGELHTYQCSREHVCSYRETTECIVRKREILQNR</sequence>
<reference evidence="1 2" key="1">
    <citation type="submission" date="2018-06" db="EMBL/GenBank/DDBJ databases">
        <authorList>
            <consortium name="Pathogen Informatics"/>
            <person name="Doyle S."/>
        </authorList>
    </citation>
    <scope>NUCLEOTIDE SEQUENCE [LARGE SCALE GENOMIC DNA]</scope>
    <source>
        <strain evidence="1 2">NCTC8261</strain>
    </source>
</reference>
<proteinExistence type="predicted"/>